<evidence type="ECO:0000313" key="2">
    <source>
        <dbReference type="Proteomes" id="UP001340816"/>
    </source>
</evidence>
<protein>
    <recommendedName>
        <fullName evidence="3">Endonuclease/exonuclease/phosphatase domain-containing protein</fullName>
    </recommendedName>
</protein>
<sequence>MKARRLIRVVSCNFERNGGGNREKWLAMHQRLAALRPTILCRQENPGHAQSGAGRKLFNDSKRILSLSGDLGPKLGSTALYYDPEVFEQITVWETAEWPAWLLHPVAMTLRLRGTKDVDFVAACTHLSYNSPALRAAQADDVTRFADRVETYETSTGTIARKLPVLAIGQDCNSYVDPDRLVPGEAPIPELTQIRDRQHRAHRSYEIAPGQRVMDSQPNRILLTAELEDAARHAALTPGGGGLAAVAPTVPASNTHGPAHRVDLIFTSRMLLPALVSFEVIEMKGLSDHDTVLATYDHDHLVELYRQHFPSAA</sequence>
<dbReference type="EMBL" id="CP109135">
    <property type="protein sequence ID" value="WSD14311.1"/>
    <property type="molecule type" value="Genomic_DNA"/>
</dbReference>
<evidence type="ECO:0000313" key="1">
    <source>
        <dbReference type="EMBL" id="WSD14311.1"/>
    </source>
</evidence>
<reference evidence="1 2" key="1">
    <citation type="submission" date="2022-10" db="EMBL/GenBank/DDBJ databases">
        <title>The complete genomes of actinobacterial strains from the NBC collection.</title>
        <authorList>
            <person name="Joergensen T.S."/>
            <person name="Alvarez Arevalo M."/>
            <person name="Sterndorff E.B."/>
            <person name="Faurdal D."/>
            <person name="Vuksanovic O."/>
            <person name="Mourched A.-S."/>
            <person name="Charusanti P."/>
            <person name="Shaw S."/>
            <person name="Blin K."/>
            <person name="Weber T."/>
        </authorList>
    </citation>
    <scope>NUCLEOTIDE SEQUENCE [LARGE SCALE GENOMIC DNA]</scope>
    <source>
        <strain evidence="1 2">NBC 01752</strain>
    </source>
</reference>
<keyword evidence="2" id="KW-1185">Reference proteome</keyword>
<organism evidence="1 2">
    <name type="scientific">Streptomyces phaeochromogenes</name>
    <dbReference type="NCBI Taxonomy" id="1923"/>
    <lineage>
        <taxon>Bacteria</taxon>
        <taxon>Bacillati</taxon>
        <taxon>Actinomycetota</taxon>
        <taxon>Actinomycetes</taxon>
        <taxon>Kitasatosporales</taxon>
        <taxon>Streptomycetaceae</taxon>
        <taxon>Streptomyces</taxon>
        <taxon>Streptomyces phaeochromogenes group</taxon>
    </lineage>
</organism>
<evidence type="ECO:0008006" key="3">
    <source>
        <dbReference type="Google" id="ProtNLM"/>
    </source>
</evidence>
<proteinExistence type="predicted"/>
<accession>A0ABZ1H6Z8</accession>
<dbReference type="Gene3D" id="3.60.10.10">
    <property type="entry name" value="Endonuclease/exonuclease/phosphatase"/>
    <property type="match status" value="1"/>
</dbReference>
<dbReference type="Proteomes" id="UP001340816">
    <property type="component" value="Chromosome"/>
</dbReference>
<dbReference type="RefSeq" id="WP_326758954.1">
    <property type="nucleotide sequence ID" value="NZ_CP109135.1"/>
</dbReference>
<dbReference type="InterPro" id="IPR036691">
    <property type="entry name" value="Endo/exonu/phosph_ase_sf"/>
</dbReference>
<gene>
    <name evidence="1" type="ORF">OHB35_14250</name>
</gene>
<dbReference type="SUPFAM" id="SSF56219">
    <property type="entry name" value="DNase I-like"/>
    <property type="match status" value="1"/>
</dbReference>
<name>A0ABZ1H6Z8_STRPH</name>